<dbReference type="Pfam" id="PF00294">
    <property type="entry name" value="PfkB"/>
    <property type="match status" value="1"/>
</dbReference>
<dbReference type="PANTHER" id="PTHR42774:SF3">
    <property type="entry name" value="KETOHEXOKINASE"/>
    <property type="match status" value="1"/>
</dbReference>
<reference evidence="2" key="2">
    <citation type="journal article" date="2019" name="Genome Biol. Evol.">
        <title>Day and night: Metabolic profiles and evolutionary relationships of six axenic non-marine cyanobacteria.</title>
        <authorList>
            <person name="Will S.E."/>
            <person name="Henke P."/>
            <person name="Boedeker C."/>
            <person name="Huang S."/>
            <person name="Brinkmann H."/>
            <person name="Rohde M."/>
            <person name="Jarek M."/>
            <person name="Friedl T."/>
            <person name="Seufert S."/>
            <person name="Schumacher M."/>
            <person name="Overmann J."/>
            <person name="Neumann-Schaal M."/>
            <person name="Petersen J."/>
        </authorList>
    </citation>
    <scope>NUCLEOTIDE SEQUENCE [LARGE SCALE GENOMIC DNA]</scope>
    <source>
        <strain evidence="2">PCC 7102</strain>
    </source>
</reference>
<gene>
    <name evidence="2" type="ORF">DSM106972_082660</name>
</gene>
<organism evidence="2 3">
    <name type="scientific">Dulcicalothrix desertica PCC 7102</name>
    <dbReference type="NCBI Taxonomy" id="232991"/>
    <lineage>
        <taxon>Bacteria</taxon>
        <taxon>Bacillati</taxon>
        <taxon>Cyanobacteriota</taxon>
        <taxon>Cyanophyceae</taxon>
        <taxon>Nostocales</taxon>
        <taxon>Calotrichaceae</taxon>
        <taxon>Dulcicalothrix</taxon>
    </lineage>
</organism>
<dbReference type="RefSeq" id="WP_127086296.1">
    <property type="nucleotide sequence ID" value="NZ_RSCL01000030.1"/>
</dbReference>
<dbReference type="SUPFAM" id="SSF53613">
    <property type="entry name" value="Ribokinase-like"/>
    <property type="match status" value="1"/>
</dbReference>
<name>A0A3S1CAD1_9CYAN</name>
<evidence type="ECO:0000259" key="1">
    <source>
        <dbReference type="Pfam" id="PF00294"/>
    </source>
</evidence>
<dbReference type="AlphaFoldDB" id="A0A3S1CAD1"/>
<dbReference type="InterPro" id="IPR052562">
    <property type="entry name" value="Ketohexokinase-related"/>
</dbReference>
<feature type="domain" description="Carbohydrate kinase PfkB" evidence="1">
    <location>
        <begin position="10"/>
        <end position="286"/>
    </location>
</feature>
<evidence type="ECO:0000313" key="3">
    <source>
        <dbReference type="Proteomes" id="UP000271624"/>
    </source>
</evidence>
<keyword evidence="3" id="KW-1185">Reference proteome</keyword>
<keyword evidence="2" id="KW-0418">Kinase</keyword>
<comment type="caution">
    <text evidence="2">The sequence shown here is derived from an EMBL/GenBank/DDBJ whole genome shotgun (WGS) entry which is preliminary data.</text>
</comment>
<accession>A0A3S1CAD1</accession>
<dbReference type="PANTHER" id="PTHR42774">
    <property type="entry name" value="PHOSPHOTRANSFERASE SYSTEM TRANSPORT PROTEIN"/>
    <property type="match status" value="1"/>
</dbReference>
<evidence type="ECO:0000313" key="2">
    <source>
        <dbReference type="EMBL" id="RUS98047.1"/>
    </source>
</evidence>
<dbReference type="OrthoDB" id="9813569at2"/>
<dbReference type="Proteomes" id="UP000271624">
    <property type="component" value="Unassembled WGS sequence"/>
</dbReference>
<dbReference type="InterPro" id="IPR011611">
    <property type="entry name" value="PfkB_dom"/>
</dbReference>
<dbReference type="EMBL" id="RSCL01000030">
    <property type="protein sequence ID" value="RUS98047.1"/>
    <property type="molecule type" value="Genomic_DNA"/>
</dbReference>
<dbReference type="GO" id="GO:0016301">
    <property type="term" value="F:kinase activity"/>
    <property type="evidence" value="ECO:0007669"/>
    <property type="project" value="UniProtKB-KW"/>
</dbReference>
<dbReference type="Gene3D" id="3.40.1190.20">
    <property type="match status" value="1"/>
</dbReference>
<keyword evidence="2" id="KW-0808">Transferase</keyword>
<dbReference type="CDD" id="cd01945">
    <property type="entry name" value="ribokinase_group_B"/>
    <property type="match status" value="1"/>
</dbReference>
<dbReference type="InterPro" id="IPR029056">
    <property type="entry name" value="Ribokinase-like"/>
</dbReference>
<proteinExistence type="predicted"/>
<protein>
    <submittedName>
        <fullName evidence="2">Kinase</fullName>
    </submittedName>
</protein>
<reference evidence="2" key="1">
    <citation type="submission" date="2018-12" db="EMBL/GenBank/DDBJ databases">
        <authorList>
            <person name="Will S."/>
            <person name="Neumann-Schaal M."/>
            <person name="Henke P."/>
        </authorList>
    </citation>
    <scope>NUCLEOTIDE SEQUENCE</scope>
    <source>
        <strain evidence="2">PCC 7102</strain>
    </source>
</reference>
<sequence>MGNNQYYGLFVGLITLDLIYLAQSPPQNNQKLVASDYTVAAGGPATNAAVAFSHLGGKAELVGVLGSHPMTQLIRTDLEKHKVTITDLEASFQNPPPVSSIIVTQTTGERAVISINALKTQVSPQAISKNLLEYLKYIDIILIDGHQIEVSYHIAQLAKARNIPVVIDGGSWKPGFEKILPFVDFAICSSNFHPPNCPTEQDTFAYLDQMGIPNIAITHGEQPISCMSEKEISTINVPSIQPTDTLGAGDIFHGAFCYYILQHSFAEAISYSAKVAARSCQSFGTRRWLE</sequence>